<protein>
    <submittedName>
        <fullName evidence="1">Uncharacterized protein</fullName>
    </submittedName>
</protein>
<sequence>MKYLHQADVYTRSIHNLEIRKKGDVRVEEKERQKPVGKVEQILEALKDLEYGSLEIIVHDGQVVQIDRTEKKRFATEKKAR</sequence>
<evidence type="ECO:0000313" key="2">
    <source>
        <dbReference type="Proteomes" id="UP000217696"/>
    </source>
</evidence>
<keyword evidence="2" id="KW-1185">Reference proteome</keyword>
<name>A0A0U5BFQ2_9BACL</name>
<dbReference type="Proteomes" id="UP000217696">
    <property type="component" value="Chromosome"/>
</dbReference>
<evidence type="ECO:0000313" key="1">
    <source>
        <dbReference type="EMBL" id="BAU29501.1"/>
    </source>
</evidence>
<proteinExistence type="predicted"/>
<gene>
    <name evidence="1" type="ORF">CB4_03701</name>
</gene>
<organism evidence="1 2">
    <name type="scientific">Aneurinibacillus soli</name>
    <dbReference type="NCBI Taxonomy" id="1500254"/>
    <lineage>
        <taxon>Bacteria</taxon>
        <taxon>Bacillati</taxon>
        <taxon>Bacillota</taxon>
        <taxon>Bacilli</taxon>
        <taxon>Bacillales</taxon>
        <taxon>Paenibacillaceae</taxon>
        <taxon>Aneurinibacillus group</taxon>
        <taxon>Aneurinibacillus</taxon>
    </lineage>
</organism>
<accession>A0A0U5BFQ2</accession>
<dbReference type="InterPro" id="IPR018743">
    <property type="entry name" value="DUF2292"/>
</dbReference>
<dbReference type="Pfam" id="PF10055">
    <property type="entry name" value="DUF2292"/>
    <property type="match status" value="1"/>
</dbReference>
<dbReference type="OrthoDB" id="2382414at2"/>
<dbReference type="AlphaFoldDB" id="A0A0U5BFQ2"/>
<dbReference type="EMBL" id="AP017312">
    <property type="protein sequence ID" value="BAU29501.1"/>
    <property type="molecule type" value="Genomic_DNA"/>
</dbReference>
<dbReference type="KEGG" id="asoc:CB4_03701"/>
<reference evidence="1 2" key="1">
    <citation type="submission" date="2015-12" db="EMBL/GenBank/DDBJ databases">
        <title>Genome sequence of Aneurinibacillus soli.</title>
        <authorList>
            <person name="Lee J.S."/>
            <person name="Lee K.C."/>
            <person name="Kim K.K."/>
            <person name="Lee B.W."/>
        </authorList>
    </citation>
    <scope>NUCLEOTIDE SEQUENCE [LARGE SCALE GENOMIC DNA]</scope>
    <source>
        <strain evidence="1 2">CB4</strain>
    </source>
</reference>